<accession>S8A1Q6</accession>
<dbReference type="HOGENOM" id="CLU_2687775_0_0_1"/>
<dbReference type="Proteomes" id="UP000015100">
    <property type="component" value="Unassembled WGS sequence"/>
</dbReference>
<name>S8A1Q6_DACHA</name>
<keyword evidence="2" id="KW-1185">Reference proteome</keyword>
<organism evidence="1 2">
    <name type="scientific">Dactylellina haptotyla (strain CBS 200.50)</name>
    <name type="common">Nematode-trapping fungus</name>
    <name type="synonym">Monacrosporium haptotylum</name>
    <dbReference type="NCBI Taxonomy" id="1284197"/>
    <lineage>
        <taxon>Eukaryota</taxon>
        <taxon>Fungi</taxon>
        <taxon>Dikarya</taxon>
        <taxon>Ascomycota</taxon>
        <taxon>Pezizomycotina</taxon>
        <taxon>Orbiliomycetes</taxon>
        <taxon>Orbiliales</taxon>
        <taxon>Orbiliaceae</taxon>
        <taxon>Dactylellina</taxon>
    </lineage>
</organism>
<protein>
    <submittedName>
        <fullName evidence="1">Uncharacterized protein</fullName>
    </submittedName>
</protein>
<dbReference type="AlphaFoldDB" id="S8A1Q6"/>
<dbReference type="EMBL" id="AQGS01000864">
    <property type="protein sequence ID" value="EPS36644.1"/>
    <property type="molecule type" value="Genomic_DNA"/>
</dbReference>
<dbReference type="OMA" id="GFDQVCK"/>
<sequence length="74" mass="7672">MSAMFEFDAASANQESGDVLMKDISGAMERSEEAERAALAQQAANEALTLQQFSTLDDEGEEGDAAATNGAGKA</sequence>
<dbReference type="OrthoDB" id="1678912at2759"/>
<evidence type="ECO:0000313" key="2">
    <source>
        <dbReference type="Proteomes" id="UP000015100"/>
    </source>
</evidence>
<evidence type="ECO:0000313" key="1">
    <source>
        <dbReference type="EMBL" id="EPS36644.1"/>
    </source>
</evidence>
<comment type="caution">
    <text evidence="1">The sequence shown here is derived from an EMBL/GenBank/DDBJ whole genome shotgun (WGS) entry which is preliminary data.</text>
</comment>
<proteinExistence type="predicted"/>
<dbReference type="STRING" id="1284197.S8A1Q6"/>
<reference evidence="2" key="2">
    <citation type="submission" date="2013-04" db="EMBL/GenBank/DDBJ databases">
        <title>Genomic mechanisms accounting for the adaptation to parasitism in nematode-trapping fungi.</title>
        <authorList>
            <person name="Ahren D.G."/>
        </authorList>
    </citation>
    <scope>NUCLEOTIDE SEQUENCE [LARGE SCALE GENOMIC DNA]</scope>
    <source>
        <strain evidence="2">CBS 200.50</strain>
    </source>
</reference>
<gene>
    <name evidence="1" type="ORF">H072_9812</name>
</gene>
<reference evidence="1 2" key="1">
    <citation type="journal article" date="2013" name="PLoS Genet.">
        <title>Genomic mechanisms accounting for the adaptation to parasitism in nematode-trapping fungi.</title>
        <authorList>
            <person name="Meerupati T."/>
            <person name="Andersson K.M."/>
            <person name="Friman E."/>
            <person name="Kumar D."/>
            <person name="Tunlid A."/>
            <person name="Ahren D."/>
        </authorList>
    </citation>
    <scope>NUCLEOTIDE SEQUENCE [LARGE SCALE GENOMIC DNA]</scope>
    <source>
        <strain evidence="1 2">CBS 200.50</strain>
    </source>
</reference>